<dbReference type="Proteomes" id="UP000250006">
    <property type="component" value="Unassembled WGS sequence"/>
</dbReference>
<keyword evidence="4" id="KW-1185">Reference proteome</keyword>
<name>A0ABY1VNS6_9ACTO</name>
<feature type="domain" description="Protein-glutamine gamma-glutamyltransferase-like C-terminal" evidence="2">
    <location>
        <begin position="136"/>
        <end position="214"/>
    </location>
</feature>
<evidence type="ECO:0000259" key="2">
    <source>
        <dbReference type="Pfam" id="PF13559"/>
    </source>
</evidence>
<keyword evidence="1" id="KW-0472">Membrane</keyword>
<protein>
    <recommendedName>
        <fullName evidence="2">Protein-glutamine gamma-glutamyltransferase-like C-terminal domain-containing protein</fullName>
    </recommendedName>
</protein>
<organism evidence="3 4">
    <name type="scientific">Actinomyces bovis</name>
    <dbReference type="NCBI Taxonomy" id="1658"/>
    <lineage>
        <taxon>Bacteria</taxon>
        <taxon>Bacillati</taxon>
        <taxon>Actinomycetota</taxon>
        <taxon>Actinomycetes</taxon>
        <taxon>Actinomycetales</taxon>
        <taxon>Actinomycetaceae</taxon>
        <taxon>Actinomyces</taxon>
    </lineage>
</organism>
<evidence type="ECO:0000256" key="1">
    <source>
        <dbReference type="SAM" id="Phobius"/>
    </source>
</evidence>
<keyword evidence="1" id="KW-1133">Transmembrane helix</keyword>
<gene>
    <name evidence="3" type="ORF">NCTC11535_00994</name>
</gene>
<evidence type="ECO:0000313" key="4">
    <source>
        <dbReference type="Proteomes" id="UP000250006"/>
    </source>
</evidence>
<reference evidence="3 4" key="1">
    <citation type="submission" date="2018-06" db="EMBL/GenBank/DDBJ databases">
        <authorList>
            <consortium name="Pathogen Informatics"/>
            <person name="Doyle S."/>
        </authorList>
    </citation>
    <scope>NUCLEOTIDE SEQUENCE [LARGE SCALE GENOMIC DNA]</scope>
    <source>
        <strain evidence="3 4">NCTC11535</strain>
    </source>
</reference>
<proteinExistence type="predicted"/>
<evidence type="ECO:0000313" key="3">
    <source>
        <dbReference type="EMBL" id="SPT53331.1"/>
    </source>
</evidence>
<dbReference type="EMBL" id="UAPQ01000006">
    <property type="protein sequence ID" value="SPT53331.1"/>
    <property type="molecule type" value="Genomic_DNA"/>
</dbReference>
<dbReference type="Pfam" id="PF13559">
    <property type="entry name" value="DUF4129"/>
    <property type="match status" value="1"/>
</dbReference>
<feature type="transmembrane region" description="Helical" evidence="1">
    <location>
        <begin position="69"/>
        <end position="91"/>
    </location>
</feature>
<dbReference type="InterPro" id="IPR025403">
    <property type="entry name" value="TgpA-like_C"/>
</dbReference>
<accession>A0ABY1VNS6</accession>
<sequence>MLPPMLPHLLLPLSGAPATPDADSARQAAQEELAKPVYHPRPSLLQLIWRWFRKQIENYDLLPDSLPTWVSMLIVLAATTLLLGVLVILLSRFTRVRRKRRSEALFDADLRDAATLTRDADAAAQASDFATAVVERFRAIIRSLDERGLLEDYPGMTAHEAATLAREALTNARSKHGARLVLDHQLQEAGNLFDAVRYGESAPTKQQDQWMRDLAAQVESCQVPQPAAYHLVVPQ</sequence>
<keyword evidence="1" id="KW-0812">Transmembrane</keyword>
<comment type="caution">
    <text evidence="3">The sequence shown here is derived from an EMBL/GenBank/DDBJ whole genome shotgun (WGS) entry which is preliminary data.</text>
</comment>